<keyword evidence="5" id="KW-1185">Reference proteome</keyword>
<evidence type="ECO:0000256" key="3">
    <source>
        <dbReference type="SAM" id="Phobius"/>
    </source>
</evidence>
<comment type="subcellular location">
    <subcellularLocation>
        <location evidence="2">Cell membrane</location>
        <topology evidence="2">Multi-pass membrane protein</topology>
    </subcellularLocation>
</comment>
<reference evidence="4" key="2">
    <citation type="submission" date="2020-09" db="EMBL/GenBank/DDBJ databases">
        <authorList>
            <person name="Sun Q."/>
            <person name="Kim S."/>
        </authorList>
    </citation>
    <scope>NUCLEOTIDE SEQUENCE</scope>
    <source>
        <strain evidence="4">KCTC 42249</strain>
    </source>
</reference>
<dbReference type="Pfam" id="PF02632">
    <property type="entry name" value="BioY"/>
    <property type="match status" value="1"/>
</dbReference>
<feature type="transmembrane region" description="Helical" evidence="3">
    <location>
        <begin position="52"/>
        <end position="79"/>
    </location>
</feature>
<feature type="transmembrane region" description="Helical" evidence="3">
    <location>
        <begin position="20"/>
        <end position="40"/>
    </location>
</feature>
<keyword evidence="2" id="KW-1003">Cell membrane</keyword>
<gene>
    <name evidence="4" type="ORF">GCM10016234_03060</name>
</gene>
<keyword evidence="2 3" id="KW-0472">Membrane</keyword>
<feature type="transmembrane region" description="Helical" evidence="3">
    <location>
        <begin position="164"/>
        <end position="189"/>
    </location>
</feature>
<accession>A0A8J3DSF3</accession>
<comment type="similarity">
    <text evidence="1 2">Belongs to the BioY family.</text>
</comment>
<keyword evidence="3" id="KW-1133">Transmembrane helix</keyword>
<dbReference type="InterPro" id="IPR003784">
    <property type="entry name" value="BioY"/>
</dbReference>
<evidence type="ECO:0000313" key="5">
    <source>
        <dbReference type="Proteomes" id="UP000630142"/>
    </source>
</evidence>
<dbReference type="GO" id="GO:0015225">
    <property type="term" value="F:biotin transmembrane transporter activity"/>
    <property type="evidence" value="ECO:0007669"/>
    <property type="project" value="UniProtKB-UniRule"/>
</dbReference>
<name>A0A8J3DSF3_9HYPH</name>
<evidence type="ECO:0000256" key="1">
    <source>
        <dbReference type="ARBA" id="ARBA00010692"/>
    </source>
</evidence>
<keyword evidence="2" id="KW-0813">Transport</keyword>
<comment type="caution">
    <text evidence="4">The sequence shown here is derived from an EMBL/GenBank/DDBJ whole genome shotgun (WGS) entry which is preliminary data.</text>
</comment>
<feature type="transmembrane region" description="Helical" evidence="3">
    <location>
        <begin position="99"/>
        <end position="123"/>
    </location>
</feature>
<dbReference type="Gene3D" id="1.10.1760.20">
    <property type="match status" value="1"/>
</dbReference>
<evidence type="ECO:0000313" key="4">
    <source>
        <dbReference type="EMBL" id="GHD06108.1"/>
    </source>
</evidence>
<dbReference type="RefSeq" id="WP_189501188.1">
    <property type="nucleotide sequence ID" value="NZ_BMZQ01000001.1"/>
</dbReference>
<reference evidence="4" key="1">
    <citation type="journal article" date="2014" name="Int. J. Syst. Evol. Microbiol.">
        <title>Complete genome sequence of Corynebacterium casei LMG S-19264T (=DSM 44701T), isolated from a smear-ripened cheese.</title>
        <authorList>
            <consortium name="US DOE Joint Genome Institute (JGI-PGF)"/>
            <person name="Walter F."/>
            <person name="Albersmeier A."/>
            <person name="Kalinowski J."/>
            <person name="Ruckert C."/>
        </authorList>
    </citation>
    <scope>NUCLEOTIDE SEQUENCE</scope>
    <source>
        <strain evidence="4">KCTC 42249</strain>
    </source>
</reference>
<feature type="transmembrane region" description="Helical" evidence="3">
    <location>
        <begin position="135"/>
        <end position="158"/>
    </location>
</feature>
<dbReference type="PANTHER" id="PTHR34295">
    <property type="entry name" value="BIOTIN TRANSPORTER BIOY"/>
    <property type="match status" value="1"/>
</dbReference>
<organism evidence="4 5">
    <name type="scientific">Tianweitania populi</name>
    <dbReference type="NCBI Taxonomy" id="1607949"/>
    <lineage>
        <taxon>Bacteria</taxon>
        <taxon>Pseudomonadati</taxon>
        <taxon>Pseudomonadota</taxon>
        <taxon>Alphaproteobacteria</taxon>
        <taxon>Hyphomicrobiales</taxon>
        <taxon>Phyllobacteriaceae</taxon>
        <taxon>Tianweitania</taxon>
    </lineage>
</organism>
<dbReference type="GO" id="GO:0005886">
    <property type="term" value="C:plasma membrane"/>
    <property type="evidence" value="ECO:0007669"/>
    <property type="project" value="UniProtKB-SubCell"/>
</dbReference>
<protein>
    <recommendedName>
        <fullName evidence="2">Biotin transporter</fullName>
    </recommendedName>
</protein>
<proteinExistence type="inferred from homology"/>
<evidence type="ECO:0000256" key="2">
    <source>
        <dbReference type="PIRNR" id="PIRNR016661"/>
    </source>
</evidence>
<dbReference type="EMBL" id="BMZQ01000001">
    <property type="protein sequence ID" value="GHD06108.1"/>
    <property type="molecule type" value="Genomic_DNA"/>
</dbReference>
<dbReference type="PANTHER" id="PTHR34295:SF1">
    <property type="entry name" value="BIOTIN TRANSPORTER BIOY"/>
    <property type="match status" value="1"/>
</dbReference>
<dbReference type="PIRSF" id="PIRSF016661">
    <property type="entry name" value="BioY"/>
    <property type="match status" value="1"/>
</dbReference>
<dbReference type="Proteomes" id="UP000630142">
    <property type="component" value="Unassembled WGS sequence"/>
</dbReference>
<keyword evidence="3" id="KW-0812">Transmembrane</keyword>
<sequence length="194" mass="19806">MATASLAKPFISGLLPEDRTARLAMQVGLAIVGTLFLTLTAKTKVFLGPVDISLGTLGIFLIAALFGSRLGLATILLYMAEGAAGLPVFQSSPEKGVGLLYMMGTTGGYLAGYVVAATVVGLAADRGWDRNPFKIGAAMVAGEIAIMGLGFAWLAMLIGSETAFTAGVVPFLLADAIKVALAASLVAAIRALRA</sequence>
<dbReference type="AlphaFoldDB" id="A0A8J3DSF3"/>